<evidence type="ECO:0000313" key="3">
    <source>
        <dbReference type="EMBL" id="TMR39784.1"/>
    </source>
</evidence>
<organism evidence="3 4">
    <name type="scientific">Actinomadura geliboluensis</name>
    <dbReference type="NCBI Taxonomy" id="882440"/>
    <lineage>
        <taxon>Bacteria</taxon>
        <taxon>Bacillati</taxon>
        <taxon>Actinomycetota</taxon>
        <taxon>Actinomycetes</taxon>
        <taxon>Streptosporangiales</taxon>
        <taxon>Thermomonosporaceae</taxon>
        <taxon>Actinomadura</taxon>
    </lineage>
</organism>
<keyword evidence="4" id="KW-1185">Reference proteome</keyword>
<name>A0A5S4H4W5_9ACTN</name>
<accession>A0A5S4H4W5</accession>
<feature type="compositionally biased region" description="Polar residues" evidence="1">
    <location>
        <begin position="183"/>
        <end position="200"/>
    </location>
</feature>
<feature type="signal peptide" evidence="2">
    <location>
        <begin position="1"/>
        <end position="27"/>
    </location>
</feature>
<dbReference type="OrthoDB" id="3447380at2"/>
<gene>
    <name evidence="3" type="ORF">ETD96_13520</name>
</gene>
<keyword evidence="2" id="KW-0732">Signal</keyword>
<dbReference type="RefSeq" id="WP_138636682.1">
    <property type="nucleotide sequence ID" value="NZ_VCKZ01000079.1"/>
</dbReference>
<dbReference type="EMBL" id="VCKZ01000079">
    <property type="protein sequence ID" value="TMR39784.1"/>
    <property type="molecule type" value="Genomic_DNA"/>
</dbReference>
<evidence type="ECO:0000313" key="4">
    <source>
        <dbReference type="Proteomes" id="UP000305238"/>
    </source>
</evidence>
<proteinExistence type="predicted"/>
<dbReference type="Proteomes" id="UP000305238">
    <property type="component" value="Unassembled WGS sequence"/>
</dbReference>
<feature type="region of interest" description="Disordered" evidence="1">
    <location>
        <begin position="171"/>
        <end position="200"/>
    </location>
</feature>
<comment type="caution">
    <text evidence="3">The sequence shown here is derived from an EMBL/GenBank/DDBJ whole genome shotgun (WGS) entry which is preliminary data.</text>
</comment>
<feature type="chain" id="PRO_5024398440" description="Carboxypeptidase regulatory-like domain-containing protein" evidence="2">
    <location>
        <begin position="28"/>
        <end position="536"/>
    </location>
</feature>
<protein>
    <recommendedName>
        <fullName evidence="5">Carboxypeptidase regulatory-like domain-containing protein</fullName>
    </recommendedName>
</protein>
<sequence length="536" mass="58114">MRRSSALFAAAALAASALLVPATAAQADATGVLLTLDFDRLAKDRVVKLTMKAKSESGVTSVRAKMHYQSLDAEPYATVDLTLTEGTEHDGVWTAAFRSDIEARPGTTRVEVLVATADGATVTRYSQFYDCYMTTIADLTNSPDVIDFEHSDVTMRGRVLVQKYREAAQEPARGAKVSAQYGDDSTTTGEDGSFTLSTRGDTAPTVQLLSQGQLCGTHRAAPITVEKQATQITAKMMPSSTVVPFTDMTVEGKVVRLSPAGPVPVADGEVRVEVPAEVAFSFPRGVRTEADGTFRTTFKAGRNEGASATVVARYMGGGFFAPSEVGLGALNVRNMLQLSGFNPGPEPFPYGSLMSVSGRLNSYATDTDLPVYLEFSPDGRTWTVFQSWTLAGPGDFYFIADKPVKQDGYWRLRYPGNERNAPLISWVDYIDVKYRTNMYNFNASPEPVSKGKTITVKGRLYRYRPSSSVAPGAKISVYFKAAGTSTWKWMADTKTGSDGWFKKTFTASKDGTWMAKYAGSGTYIASNAPTDYVDVR</sequence>
<evidence type="ECO:0000256" key="2">
    <source>
        <dbReference type="SAM" id="SignalP"/>
    </source>
</evidence>
<dbReference type="AlphaFoldDB" id="A0A5S4H4W5"/>
<evidence type="ECO:0000256" key="1">
    <source>
        <dbReference type="SAM" id="MobiDB-lite"/>
    </source>
</evidence>
<reference evidence="3 4" key="1">
    <citation type="submission" date="2019-05" db="EMBL/GenBank/DDBJ databases">
        <title>Draft genome sequence of Actinomadura geliboluensis A8036.</title>
        <authorList>
            <person name="Saricaoglu S."/>
            <person name="Isik K."/>
        </authorList>
    </citation>
    <scope>NUCLEOTIDE SEQUENCE [LARGE SCALE GENOMIC DNA]</scope>
    <source>
        <strain evidence="3 4">A8036</strain>
    </source>
</reference>
<evidence type="ECO:0008006" key="5">
    <source>
        <dbReference type="Google" id="ProtNLM"/>
    </source>
</evidence>